<geneLocation type="mitochondrion" evidence="2"/>
<feature type="transmembrane region" description="Helical" evidence="1">
    <location>
        <begin position="20"/>
        <end position="38"/>
    </location>
</feature>
<feature type="transmembrane region" description="Helical" evidence="1">
    <location>
        <begin position="44"/>
        <end position="66"/>
    </location>
</feature>
<keyword evidence="1" id="KW-0812">Transmembrane</keyword>
<name>W0FDK6_ORNBR</name>
<feature type="transmembrane region" description="Helical" evidence="1">
    <location>
        <begin position="78"/>
        <end position="96"/>
    </location>
</feature>
<dbReference type="AlphaFoldDB" id="W0FDK6"/>
<sequence>MKLMLLISTWFISSSHPLSMIMTMILATLYINIIMYTVMKHSWFPLIITLLMLGGLLVIFLYITSLTPNKKFSFNKKILLIIPVMIFFTKFNNLFFHSNYSVQTNNIFSKTSTTMLIFLLMYLMITLISIMMIIKSSMAPLKSN</sequence>
<accession>W0FDK6</accession>
<feature type="transmembrane region" description="Helical" evidence="1">
    <location>
        <begin position="116"/>
        <end position="134"/>
    </location>
</feature>
<dbReference type="EMBL" id="KC769593">
    <property type="protein sequence ID" value="AHF21688.1"/>
    <property type="molecule type" value="Genomic_DNA"/>
</dbReference>
<protein>
    <submittedName>
        <fullName evidence="2">NADH dehydrogenase subunit 6</fullName>
    </submittedName>
</protein>
<proteinExistence type="predicted"/>
<keyword evidence="1" id="KW-0472">Membrane</keyword>
<reference evidence="2" key="1">
    <citation type="journal article" date="2014" name="Ticks Tick Borne Dis.">
        <title>Molecular phylogeny of soft ticks (Ixodida: Argasidae) inferred from mitochondrial genome and nuclear rRNA sequences.</title>
        <authorList>
            <person name="Burger T.D."/>
            <person name="Shao R."/>
            <person name="Labruna M.B."/>
            <person name="Barker S.C."/>
        </authorList>
    </citation>
    <scope>NUCLEOTIDE SEQUENCE</scope>
</reference>
<keyword evidence="2" id="KW-0496">Mitochondrion</keyword>
<evidence type="ECO:0000313" key="2">
    <source>
        <dbReference type="EMBL" id="AHF21688.1"/>
    </source>
</evidence>
<organism evidence="2">
    <name type="scientific">Ornithodoros brasiliensis</name>
    <name type="common">Mouro tick</name>
    <dbReference type="NCBI Taxonomy" id="888526"/>
    <lineage>
        <taxon>Eukaryota</taxon>
        <taxon>Metazoa</taxon>
        <taxon>Ecdysozoa</taxon>
        <taxon>Arthropoda</taxon>
        <taxon>Chelicerata</taxon>
        <taxon>Arachnida</taxon>
        <taxon>Acari</taxon>
        <taxon>Parasitiformes</taxon>
        <taxon>Ixodida</taxon>
        <taxon>Ixodoidea</taxon>
        <taxon>Argasidae</taxon>
        <taxon>Ornithodorinae</taxon>
        <taxon>Ornithodoros</taxon>
    </lineage>
</organism>
<keyword evidence="1" id="KW-1133">Transmembrane helix</keyword>
<gene>
    <name evidence="2" type="primary">NAD6</name>
</gene>
<evidence type="ECO:0000256" key="1">
    <source>
        <dbReference type="SAM" id="Phobius"/>
    </source>
</evidence>